<dbReference type="PROSITE" id="PS51257">
    <property type="entry name" value="PROKAR_LIPOPROTEIN"/>
    <property type="match status" value="1"/>
</dbReference>
<dbReference type="Proteomes" id="UP000321857">
    <property type="component" value="Chromosome"/>
</dbReference>
<dbReference type="KEGG" id="sxa:FMM02_05715"/>
<dbReference type="RefSeq" id="WP_147493955.1">
    <property type="nucleotide sequence ID" value="NZ_CP041659.1"/>
</dbReference>
<sequence length="157" mass="17327">MPNFLQRGAAAWCVMSLTACATVPTDTAAEEQRLMELSREWSQAASSGDLDRIVSYWGDDAVVMMPGLPTFRGKSIIRTYVAESLKIPGFRISWEPLEARVSASGDMGYIVEKSHVTMPDSTGKLTTTTSRTVTVWRKGADRQWRNVVDIGSPEPAR</sequence>
<feature type="signal peptide" evidence="1">
    <location>
        <begin position="1"/>
        <end position="21"/>
    </location>
</feature>
<evidence type="ECO:0000313" key="4">
    <source>
        <dbReference type="Proteomes" id="UP000321857"/>
    </source>
</evidence>
<accession>A0A516IRI2</accession>
<dbReference type="SUPFAM" id="SSF54427">
    <property type="entry name" value="NTF2-like"/>
    <property type="match status" value="1"/>
</dbReference>
<name>A0A516IRI2_9SPHN</name>
<feature type="domain" description="SnoaL-like" evidence="2">
    <location>
        <begin position="36"/>
        <end position="146"/>
    </location>
</feature>
<dbReference type="OrthoDB" id="9814425at2"/>
<dbReference type="InterPro" id="IPR032710">
    <property type="entry name" value="NTF2-like_dom_sf"/>
</dbReference>
<evidence type="ECO:0000256" key="1">
    <source>
        <dbReference type="SAM" id="SignalP"/>
    </source>
</evidence>
<dbReference type="InterPro" id="IPR037401">
    <property type="entry name" value="SnoaL-like"/>
</dbReference>
<gene>
    <name evidence="3" type="ORF">FMM02_05715</name>
</gene>
<keyword evidence="1" id="KW-0732">Signal</keyword>
<feature type="chain" id="PRO_5022098579" evidence="1">
    <location>
        <begin position="22"/>
        <end position="157"/>
    </location>
</feature>
<dbReference type="Pfam" id="PF13474">
    <property type="entry name" value="SnoaL_3"/>
    <property type="match status" value="1"/>
</dbReference>
<organism evidence="3 4">
    <name type="scientific">Sphingomonas xanthus</name>
    <dbReference type="NCBI Taxonomy" id="2594473"/>
    <lineage>
        <taxon>Bacteria</taxon>
        <taxon>Pseudomonadati</taxon>
        <taxon>Pseudomonadota</taxon>
        <taxon>Alphaproteobacteria</taxon>
        <taxon>Sphingomonadales</taxon>
        <taxon>Sphingomonadaceae</taxon>
        <taxon>Sphingomonas</taxon>
    </lineage>
</organism>
<protein>
    <submittedName>
        <fullName evidence="3">DUF4440 domain-containing protein</fullName>
    </submittedName>
</protein>
<dbReference type="AlphaFoldDB" id="A0A516IRI2"/>
<dbReference type="Gene3D" id="3.10.450.50">
    <property type="match status" value="1"/>
</dbReference>
<keyword evidence="4" id="KW-1185">Reference proteome</keyword>
<reference evidence="3 4" key="1">
    <citation type="submission" date="2019-07" db="EMBL/GenBank/DDBJ databases">
        <title>Sphingomonas AE3 Genome sequencing and assembly.</title>
        <authorList>
            <person name="Kim H."/>
        </authorList>
    </citation>
    <scope>NUCLEOTIDE SEQUENCE [LARGE SCALE GENOMIC DNA]</scope>
    <source>
        <strain evidence="3 4">AE3</strain>
    </source>
</reference>
<evidence type="ECO:0000259" key="2">
    <source>
        <dbReference type="Pfam" id="PF13474"/>
    </source>
</evidence>
<proteinExistence type="predicted"/>
<dbReference type="EMBL" id="CP041659">
    <property type="protein sequence ID" value="QDP19502.1"/>
    <property type="molecule type" value="Genomic_DNA"/>
</dbReference>
<evidence type="ECO:0000313" key="3">
    <source>
        <dbReference type="EMBL" id="QDP19502.1"/>
    </source>
</evidence>